<organism evidence="1 2">
    <name type="scientific">Arachis hypogaea</name>
    <name type="common">Peanut</name>
    <dbReference type="NCBI Taxonomy" id="3818"/>
    <lineage>
        <taxon>Eukaryota</taxon>
        <taxon>Viridiplantae</taxon>
        <taxon>Streptophyta</taxon>
        <taxon>Embryophyta</taxon>
        <taxon>Tracheophyta</taxon>
        <taxon>Spermatophyta</taxon>
        <taxon>Magnoliopsida</taxon>
        <taxon>eudicotyledons</taxon>
        <taxon>Gunneridae</taxon>
        <taxon>Pentapetalae</taxon>
        <taxon>rosids</taxon>
        <taxon>fabids</taxon>
        <taxon>Fabales</taxon>
        <taxon>Fabaceae</taxon>
        <taxon>Papilionoideae</taxon>
        <taxon>50 kb inversion clade</taxon>
        <taxon>dalbergioids sensu lato</taxon>
        <taxon>Dalbergieae</taxon>
        <taxon>Pterocarpus clade</taxon>
        <taxon>Arachis</taxon>
    </lineage>
</organism>
<gene>
    <name evidence="1" type="ORF">Ahy_B04g072501</name>
</gene>
<accession>A0A444ZN56</accession>
<reference evidence="1 2" key="1">
    <citation type="submission" date="2019-01" db="EMBL/GenBank/DDBJ databases">
        <title>Sequencing of cultivated peanut Arachis hypogaea provides insights into genome evolution and oil improvement.</title>
        <authorList>
            <person name="Chen X."/>
        </authorList>
    </citation>
    <scope>NUCLEOTIDE SEQUENCE [LARGE SCALE GENOMIC DNA]</scope>
    <source>
        <strain evidence="2">cv. Fuhuasheng</strain>
        <tissue evidence="1">Leaves</tissue>
    </source>
</reference>
<comment type="caution">
    <text evidence="1">The sequence shown here is derived from an EMBL/GenBank/DDBJ whole genome shotgun (WGS) entry which is preliminary data.</text>
</comment>
<proteinExistence type="predicted"/>
<dbReference type="AlphaFoldDB" id="A0A444ZN56"/>
<evidence type="ECO:0000313" key="2">
    <source>
        <dbReference type="Proteomes" id="UP000289738"/>
    </source>
</evidence>
<protein>
    <submittedName>
        <fullName evidence="1">Uncharacterized protein</fullName>
    </submittedName>
</protein>
<name>A0A444ZN56_ARAHY</name>
<dbReference type="EMBL" id="SDMP01000014">
    <property type="protein sequence ID" value="RYR15627.1"/>
    <property type="molecule type" value="Genomic_DNA"/>
</dbReference>
<evidence type="ECO:0000313" key="1">
    <source>
        <dbReference type="EMBL" id="RYR15627.1"/>
    </source>
</evidence>
<dbReference type="Proteomes" id="UP000289738">
    <property type="component" value="Chromosome B04"/>
</dbReference>
<sequence length="157" mass="17545">MEVVEETVVKVEESQAEEEDDDATISKVLRWLYCTRTFYSSQALGGTKMLTEKREEPRKDTERASAEYSYLLFASSLSTPPKVFPSAFITGHATNLAYFPSRHISEGFRSNGAHEFAGDNGVFPYRLSVLMREVSVIGKAALEAVASTVLTHLNKYH</sequence>
<keyword evidence="2" id="KW-1185">Reference proteome</keyword>